<evidence type="ECO:0000256" key="2">
    <source>
        <dbReference type="PROSITE-ProRule" id="PRU00335"/>
    </source>
</evidence>
<dbReference type="Gene3D" id="1.10.357.10">
    <property type="entry name" value="Tetracycline Repressor, domain 2"/>
    <property type="match status" value="1"/>
</dbReference>
<protein>
    <submittedName>
        <fullName evidence="4">TetR/AcrR family transcriptional regulator</fullName>
    </submittedName>
</protein>
<dbReference type="PROSITE" id="PS50977">
    <property type="entry name" value="HTH_TETR_2"/>
    <property type="match status" value="1"/>
</dbReference>
<name>A0ABT4PVK0_9MYCO</name>
<feature type="DNA-binding region" description="H-T-H motif" evidence="2">
    <location>
        <begin position="37"/>
        <end position="56"/>
    </location>
</feature>
<dbReference type="EMBL" id="JAPZPY010000007">
    <property type="protein sequence ID" value="MCZ8380565.1"/>
    <property type="molecule type" value="Genomic_DNA"/>
</dbReference>
<dbReference type="Gene3D" id="1.10.10.60">
    <property type="entry name" value="Homeodomain-like"/>
    <property type="match status" value="1"/>
</dbReference>
<sequence>MRSATDRRPPNRSDVRREAILSALDQWLRETSLDDVNIAHIAQQAGVTRSAFYFYFENKAAAVAALMERIVDETFVVNDAFTATPQPPPARVRAMLDGLFDTWERHRHLFQAMLEARGSSASVREIWDRAREAFVDSIAAMIRADRAAGLAPEGTDAEVLATVLLEFNDRMLERLTLGGTLTPQQLLDGAAAVWLGTIYGINTTLDRSQELA</sequence>
<comment type="caution">
    <text evidence="4">The sequence shown here is derived from an EMBL/GenBank/DDBJ whole genome shotgun (WGS) entry which is preliminary data.</text>
</comment>
<organism evidence="4 5">
    <name type="scientific">Mycobacterium hippophais</name>
    <dbReference type="NCBI Taxonomy" id="3016340"/>
    <lineage>
        <taxon>Bacteria</taxon>
        <taxon>Bacillati</taxon>
        <taxon>Actinomycetota</taxon>
        <taxon>Actinomycetes</taxon>
        <taxon>Mycobacteriales</taxon>
        <taxon>Mycobacteriaceae</taxon>
        <taxon>Mycobacterium</taxon>
    </lineage>
</organism>
<feature type="domain" description="HTH tetR-type" evidence="3">
    <location>
        <begin position="14"/>
        <end position="74"/>
    </location>
</feature>
<accession>A0ABT4PVK0</accession>
<dbReference type="InterPro" id="IPR050109">
    <property type="entry name" value="HTH-type_TetR-like_transc_reg"/>
</dbReference>
<dbReference type="Pfam" id="PF21313">
    <property type="entry name" value="EthR_C"/>
    <property type="match status" value="1"/>
</dbReference>
<proteinExistence type="predicted"/>
<dbReference type="InterPro" id="IPR049397">
    <property type="entry name" value="EthR_C"/>
</dbReference>
<evidence type="ECO:0000313" key="5">
    <source>
        <dbReference type="Proteomes" id="UP001142153"/>
    </source>
</evidence>
<dbReference type="InterPro" id="IPR009057">
    <property type="entry name" value="Homeodomain-like_sf"/>
</dbReference>
<dbReference type="Pfam" id="PF00440">
    <property type="entry name" value="TetR_N"/>
    <property type="match status" value="1"/>
</dbReference>
<keyword evidence="5" id="KW-1185">Reference proteome</keyword>
<evidence type="ECO:0000259" key="3">
    <source>
        <dbReference type="PROSITE" id="PS50977"/>
    </source>
</evidence>
<dbReference type="InterPro" id="IPR036271">
    <property type="entry name" value="Tet_transcr_reg_TetR-rel_C_sf"/>
</dbReference>
<dbReference type="PANTHER" id="PTHR30055:SF184">
    <property type="entry name" value="HTH-TYPE TRANSCRIPTIONAL REGULATOR ETHR"/>
    <property type="match status" value="1"/>
</dbReference>
<dbReference type="SUPFAM" id="SSF48498">
    <property type="entry name" value="Tetracyclin repressor-like, C-terminal domain"/>
    <property type="match status" value="1"/>
</dbReference>
<dbReference type="Proteomes" id="UP001142153">
    <property type="component" value="Unassembled WGS sequence"/>
</dbReference>
<dbReference type="PANTHER" id="PTHR30055">
    <property type="entry name" value="HTH-TYPE TRANSCRIPTIONAL REGULATOR RUTR"/>
    <property type="match status" value="1"/>
</dbReference>
<reference evidence="4" key="1">
    <citation type="submission" date="2022-12" db="EMBL/GenBank/DDBJ databases">
        <authorList>
            <person name="Deng Y."/>
            <person name="Zhang Y.-Q."/>
        </authorList>
    </citation>
    <scope>NUCLEOTIDE SEQUENCE</scope>
    <source>
        <strain evidence="4">CPCC 205372</strain>
    </source>
</reference>
<dbReference type="SUPFAM" id="SSF46689">
    <property type="entry name" value="Homeodomain-like"/>
    <property type="match status" value="1"/>
</dbReference>
<evidence type="ECO:0000313" key="4">
    <source>
        <dbReference type="EMBL" id="MCZ8380565.1"/>
    </source>
</evidence>
<keyword evidence="1 2" id="KW-0238">DNA-binding</keyword>
<dbReference type="InterPro" id="IPR001647">
    <property type="entry name" value="HTH_TetR"/>
</dbReference>
<gene>
    <name evidence="4" type="ORF">O6P37_16985</name>
</gene>
<evidence type="ECO:0000256" key="1">
    <source>
        <dbReference type="ARBA" id="ARBA00023125"/>
    </source>
</evidence>
<dbReference type="RefSeq" id="WP_269895178.1">
    <property type="nucleotide sequence ID" value="NZ_JAPZPY010000007.1"/>
</dbReference>